<dbReference type="SMART" id="SM00338">
    <property type="entry name" value="BRLZ"/>
    <property type="match status" value="1"/>
</dbReference>
<evidence type="ECO:0000313" key="11">
    <source>
        <dbReference type="Proteomes" id="UP000813461"/>
    </source>
</evidence>
<keyword evidence="4" id="KW-0238">DNA-binding</keyword>
<dbReference type="AlphaFoldDB" id="A0A8K0RA78"/>
<dbReference type="GO" id="GO:0045944">
    <property type="term" value="P:positive regulation of transcription by RNA polymerase II"/>
    <property type="evidence" value="ECO:0007669"/>
    <property type="project" value="InterPro"/>
</dbReference>
<evidence type="ECO:0000256" key="4">
    <source>
        <dbReference type="ARBA" id="ARBA00023125"/>
    </source>
</evidence>
<feature type="region of interest" description="Disordered" evidence="8">
    <location>
        <begin position="193"/>
        <end position="217"/>
    </location>
</feature>
<dbReference type="SUPFAM" id="SSF57959">
    <property type="entry name" value="Leucine zipper domain"/>
    <property type="match status" value="1"/>
</dbReference>
<keyword evidence="6" id="KW-0834">Unfolded protein response</keyword>
<dbReference type="GO" id="GO:0000981">
    <property type="term" value="F:DNA-binding transcription factor activity, RNA polymerase II-specific"/>
    <property type="evidence" value="ECO:0007669"/>
    <property type="project" value="InterPro"/>
</dbReference>
<dbReference type="InterPro" id="IPR004827">
    <property type="entry name" value="bZIP"/>
</dbReference>
<keyword evidence="11" id="KW-1185">Reference proteome</keyword>
<evidence type="ECO:0000256" key="2">
    <source>
        <dbReference type="ARBA" id="ARBA00007163"/>
    </source>
</evidence>
<accession>A0A8K0RA78</accession>
<keyword evidence="7" id="KW-0539">Nucleus</keyword>
<evidence type="ECO:0000256" key="5">
    <source>
        <dbReference type="ARBA" id="ARBA00023163"/>
    </source>
</evidence>
<evidence type="ECO:0000313" key="10">
    <source>
        <dbReference type="EMBL" id="KAH7088563.1"/>
    </source>
</evidence>
<reference evidence="10" key="1">
    <citation type="journal article" date="2021" name="Nat. Commun.">
        <title>Genetic determinants of endophytism in the Arabidopsis root mycobiome.</title>
        <authorList>
            <person name="Mesny F."/>
            <person name="Miyauchi S."/>
            <person name="Thiergart T."/>
            <person name="Pickel B."/>
            <person name="Atanasova L."/>
            <person name="Karlsson M."/>
            <person name="Huettel B."/>
            <person name="Barry K.W."/>
            <person name="Haridas S."/>
            <person name="Chen C."/>
            <person name="Bauer D."/>
            <person name="Andreopoulos W."/>
            <person name="Pangilinan J."/>
            <person name="LaButti K."/>
            <person name="Riley R."/>
            <person name="Lipzen A."/>
            <person name="Clum A."/>
            <person name="Drula E."/>
            <person name="Henrissat B."/>
            <person name="Kohler A."/>
            <person name="Grigoriev I.V."/>
            <person name="Martin F.M."/>
            <person name="Hacquard S."/>
        </authorList>
    </citation>
    <scope>NUCLEOTIDE SEQUENCE</scope>
    <source>
        <strain evidence="10">MPI-SDFR-AT-0120</strain>
    </source>
</reference>
<proteinExistence type="inferred from homology"/>
<evidence type="ECO:0000259" key="9">
    <source>
        <dbReference type="PROSITE" id="PS50217"/>
    </source>
</evidence>
<comment type="subcellular location">
    <subcellularLocation>
        <location evidence="1">Nucleus</location>
    </subcellularLocation>
</comment>
<comment type="caution">
    <text evidence="10">The sequence shown here is derived from an EMBL/GenBank/DDBJ whole genome shotgun (WGS) entry which is preliminary data.</text>
</comment>
<evidence type="ECO:0000256" key="7">
    <source>
        <dbReference type="ARBA" id="ARBA00023242"/>
    </source>
</evidence>
<feature type="domain" description="BZIP" evidence="9">
    <location>
        <begin position="106"/>
        <end position="163"/>
    </location>
</feature>
<feature type="compositionally biased region" description="Polar residues" evidence="8">
    <location>
        <begin position="53"/>
        <end position="68"/>
    </location>
</feature>
<dbReference type="InterPro" id="IPR044280">
    <property type="entry name" value="Hac1/HY5"/>
</dbReference>
<feature type="compositionally biased region" description="Basic residues" evidence="8">
    <location>
        <begin position="377"/>
        <end position="395"/>
    </location>
</feature>
<dbReference type="PROSITE" id="PS00036">
    <property type="entry name" value="BZIP_BASIC"/>
    <property type="match status" value="1"/>
</dbReference>
<dbReference type="OrthoDB" id="674948at2759"/>
<protein>
    <recommendedName>
        <fullName evidence="9">BZIP domain-containing protein</fullName>
    </recommendedName>
</protein>
<dbReference type="GO" id="GO:0005634">
    <property type="term" value="C:nucleus"/>
    <property type="evidence" value="ECO:0007669"/>
    <property type="project" value="UniProtKB-SubCell"/>
</dbReference>
<feature type="region of interest" description="Disordered" evidence="8">
    <location>
        <begin position="353"/>
        <end position="421"/>
    </location>
</feature>
<dbReference type="GO" id="GO:0006986">
    <property type="term" value="P:response to unfolded protein"/>
    <property type="evidence" value="ECO:0007669"/>
    <property type="project" value="UniProtKB-KW"/>
</dbReference>
<evidence type="ECO:0000256" key="1">
    <source>
        <dbReference type="ARBA" id="ARBA00004123"/>
    </source>
</evidence>
<evidence type="ECO:0000256" key="8">
    <source>
        <dbReference type="SAM" id="MobiDB-lite"/>
    </source>
</evidence>
<keyword evidence="5" id="KW-0804">Transcription</keyword>
<dbReference type="PANTHER" id="PTHR46714:SF6">
    <property type="entry name" value="TRANSCRIPTIONAL ACTIVATOR HAC1"/>
    <property type="match status" value="1"/>
</dbReference>
<dbReference type="PROSITE" id="PS50217">
    <property type="entry name" value="BZIP"/>
    <property type="match status" value="1"/>
</dbReference>
<name>A0A8K0RA78_9PLEO</name>
<dbReference type="Proteomes" id="UP000813461">
    <property type="component" value="Unassembled WGS sequence"/>
</dbReference>
<evidence type="ECO:0000256" key="6">
    <source>
        <dbReference type="ARBA" id="ARBA00023230"/>
    </source>
</evidence>
<dbReference type="GO" id="GO:0003677">
    <property type="term" value="F:DNA binding"/>
    <property type="evidence" value="ECO:0007669"/>
    <property type="project" value="UniProtKB-KW"/>
</dbReference>
<organism evidence="10 11">
    <name type="scientific">Paraphoma chrysanthemicola</name>
    <dbReference type="NCBI Taxonomy" id="798071"/>
    <lineage>
        <taxon>Eukaryota</taxon>
        <taxon>Fungi</taxon>
        <taxon>Dikarya</taxon>
        <taxon>Ascomycota</taxon>
        <taxon>Pezizomycotina</taxon>
        <taxon>Dothideomycetes</taxon>
        <taxon>Pleosporomycetidae</taxon>
        <taxon>Pleosporales</taxon>
        <taxon>Pleosporineae</taxon>
        <taxon>Phaeosphaeriaceae</taxon>
        <taxon>Paraphoma</taxon>
    </lineage>
</organism>
<evidence type="ECO:0000256" key="3">
    <source>
        <dbReference type="ARBA" id="ARBA00023015"/>
    </source>
</evidence>
<keyword evidence="3" id="KW-0805">Transcription regulation</keyword>
<gene>
    <name evidence="10" type="ORF">FB567DRAFT_569387</name>
</gene>
<dbReference type="CDD" id="cd14710">
    <property type="entry name" value="bZIP_HAC1-like"/>
    <property type="match status" value="1"/>
</dbReference>
<dbReference type="Gene3D" id="1.20.5.170">
    <property type="match status" value="1"/>
</dbReference>
<dbReference type="InterPro" id="IPR046347">
    <property type="entry name" value="bZIP_sf"/>
</dbReference>
<dbReference type="EMBL" id="JAGMVJ010000008">
    <property type="protein sequence ID" value="KAH7088563.1"/>
    <property type="molecule type" value="Genomic_DNA"/>
</dbReference>
<sequence>MDPQQFDSFFSQTMTTSTLMASAAMTPPPSDSVPTTIKMEDLQVPYDTPSPAPSSQHDMSQCGSTPAPTNADGKPVKKRKSWGQVLPEPKTSLPPRKRAKTEDEKEQRRIERVKRNRLAAHNSRERKRQEYEVLQAEKDRMEADLQSYKDQMAQMKAQLDYFRTKYPGEAPETTFDLSTSALDDTICPARTSASFPSPISMDSMDSPRDSSCQPETPASFEVATPEFDSTQYPAAILCDLQCRSDSGPVASAQLAAILAYLTLFQHTLQSTRSLLSSTAFSTLTSSQKALRLPWNPLTAWLILMSTSLAQPSLATAQTQPLLAFLTALMQSSLTCRVPLAQLTLATRLSQRSSSVEAVNERSSKGTSEAGPEEGAHRLRLMKSSKLRQLGRRRRVTTTLKNNRHASPSSSWAHMAQSIHTK</sequence>
<comment type="similarity">
    <text evidence="2">Belongs to the bZIP family.</text>
</comment>
<feature type="compositionally biased region" description="Low complexity" evidence="8">
    <location>
        <begin position="194"/>
        <end position="204"/>
    </location>
</feature>
<dbReference type="PANTHER" id="PTHR46714">
    <property type="entry name" value="TRANSCRIPTIONAL ACTIVATOR HAC1"/>
    <property type="match status" value="1"/>
</dbReference>
<feature type="region of interest" description="Disordered" evidence="8">
    <location>
        <begin position="20"/>
        <end position="126"/>
    </location>
</feature>
<feature type="compositionally biased region" description="Basic and acidic residues" evidence="8">
    <location>
        <begin position="100"/>
        <end position="110"/>
    </location>
</feature>
<feature type="compositionally biased region" description="Polar residues" evidence="8">
    <location>
        <begin position="396"/>
        <end position="421"/>
    </location>
</feature>